<keyword evidence="3" id="KW-1185">Reference proteome</keyword>
<proteinExistence type="predicted"/>
<keyword evidence="1" id="KW-1133">Transmembrane helix</keyword>
<dbReference type="RefSeq" id="WP_266086500.1">
    <property type="nucleotide sequence ID" value="NZ_RKLV01000004.1"/>
</dbReference>
<feature type="transmembrane region" description="Helical" evidence="1">
    <location>
        <begin position="190"/>
        <end position="206"/>
    </location>
</feature>
<dbReference type="PANTHER" id="PTHR43471">
    <property type="entry name" value="ABC TRANSPORTER PERMEASE"/>
    <property type="match status" value="1"/>
</dbReference>
<dbReference type="GO" id="GO:0005886">
    <property type="term" value="C:plasma membrane"/>
    <property type="evidence" value="ECO:0007669"/>
    <property type="project" value="UniProtKB-SubCell"/>
</dbReference>
<dbReference type="AlphaFoldDB" id="A0A9Q4C3Z2"/>
<evidence type="ECO:0000313" key="3">
    <source>
        <dbReference type="Proteomes" id="UP001149411"/>
    </source>
</evidence>
<keyword evidence="1" id="KW-0812">Transmembrane</keyword>
<organism evidence="2 3">
    <name type="scientific">Halorutilus salinus</name>
    <dbReference type="NCBI Taxonomy" id="2487751"/>
    <lineage>
        <taxon>Archaea</taxon>
        <taxon>Methanobacteriati</taxon>
        <taxon>Methanobacteriota</taxon>
        <taxon>Stenosarchaea group</taxon>
        <taxon>Halobacteria</taxon>
        <taxon>Halorutilales</taxon>
        <taxon>Halorutilaceae</taxon>
        <taxon>Halorutilus</taxon>
    </lineage>
</organism>
<sequence length="263" mass="28047">MLETARFEARRHARRAIAVGVAMSGMVGLVVGIFPSVQETEGLESYVQELPDAVSAAVGGDVSIATVEGFLIIEVYRMTWMLILGAYFAYSSASLIAGEVENGSIELTLMNPVRRRRIVFEKFLSTVPDAVVVSLLTLVTVVVSVEAIGESVELTNLVLLHSVGAVYLMGCASFGVLVSCVVDGEQRAQVLGFGGIAGMYIVEAVTRDTDSDAVGLFTLPRYFDPNSILIEGEVDGGETVVLVVATVIFVWAASLIFERVDTG</sequence>
<dbReference type="Pfam" id="PF12679">
    <property type="entry name" value="ABC2_membrane_2"/>
    <property type="match status" value="1"/>
</dbReference>
<name>A0A9Q4C3Z2_9EURY</name>
<dbReference type="GO" id="GO:0140359">
    <property type="term" value="F:ABC-type transporter activity"/>
    <property type="evidence" value="ECO:0007669"/>
    <property type="project" value="InterPro"/>
</dbReference>
<dbReference type="Proteomes" id="UP001149411">
    <property type="component" value="Unassembled WGS sequence"/>
</dbReference>
<gene>
    <name evidence="2" type="ORF">EGH25_04740</name>
</gene>
<protein>
    <submittedName>
        <fullName evidence="2">ABC transporter permease subunit</fullName>
    </submittedName>
</protein>
<keyword evidence="1" id="KW-0472">Membrane</keyword>
<evidence type="ECO:0000256" key="1">
    <source>
        <dbReference type="SAM" id="Phobius"/>
    </source>
</evidence>
<dbReference type="EMBL" id="RKLV01000004">
    <property type="protein sequence ID" value="MCX2818657.1"/>
    <property type="molecule type" value="Genomic_DNA"/>
</dbReference>
<comment type="caution">
    <text evidence="2">The sequence shown here is derived from an EMBL/GenBank/DDBJ whole genome shotgun (WGS) entry which is preliminary data.</text>
</comment>
<dbReference type="PANTHER" id="PTHR43471:SF12">
    <property type="entry name" value="HYPOTHETICAL MEMBRANE PROTEIN, CONSERVED"/>
    <property type="match status" value="1"/>
</dbReference>
<feature type="transmembrane region" description="Helical" evidence="1">
    <location>
        <begin position="119"/>
        <end position="145"/>
    </location>
</feature>
<accession>A0A9Q4C3Z2</accession>
<feature type="transmembrane region" description="Helical" evidence="1">
    <location>
        <begin position="239"/>
        <end position="257"/>
    </location>
</feature>
<feature type="transmembrane region" description="Helical" evidence="1">
    <location>
        <begin position="157"/>
        <end position="178"/>
    </location>
</feature>
<evidence type="ECO:0000313" key="2">
    <source>
        <dbReference type="EMBL" id="MCX2818657.1"/>
    </source>
</evidence>
<reference evidence="2" key="1">
    <citation type="submission" date="2022-09" db="EMBL/GenBank/DDBJ databases">
        <title>Haloadaptaus new haloarchaeum isolated from saline soil.</title>
        <authorList>
            <person name="Duran-Viseras A."/>
            <person name="Sanchez-Porro C."/>
            <person name="Ventosa A."/>
        </authorList>
    </citation>
    <scope>NUCLEOTIDE SEQUENCE</scope>
    <source>
        <strain evidence="2">F3-133</strain>
    </source>
</reference>
<feature type="transmembrane region" description="Helical" evidence="1">
    <location>
        <begin position="16"/>
        <end position="37"/>
    </location>
</feature>